<reference evidence="5" key="1">
    <citation type="journal article" date="2019" name="Int. J. Syst. Evol. Microbiol.">
        <title>The Global Catalogue of Microorganisms (GCM) 10K type strain sequencing project: providing services to taxonomists for standard genome sequencing and annotation.</title>
        <authorList>
            <consortium name="The Broad Institute Genomics Platform"/>
            <consortium name="The Broad Institute Genome Sequencing Center for Infectious Disease"/>
            <person name="Wu L."/>
            <person name="Ma J."/>
        </authorList>
    </citation>
    <scope>NUCLEOTIDE SEQUENCE [LARGE SCALE GENOMIC DNA]</scope>
    <source>
        <strain evidence="5">CGMCC 1.19062</strain>
    </source>
</reference>
<keyword evidence="5" id="KW-1185">Reference proteome</keyword>
<organism evidence="4 5">
    <name type="scientific">Lacibacterium aquatile</name>
    <dbReference type="NCBI Taxonomy" id="1168082"/>
    <lineage>
        <taxon>Bacteria</taxon>
        <taxon>Pseudomonadati</taxon>
        <taxon>Pseudomonadota</taxon>
        <taxon>Alphaproteobacteria</taxon>
        <taxon>Rhodospirillales</taxon>
        <taxon>Rhodospirillaceae</taxon>
    </lineage>
</organism>
<name>A0ABW5DK86_9PROT</name>
<dbReference type="EMBL" id="JBHUIP010000001">
    <property type="protein sequence ID" value="MFD2261532.1"/>
    <property type="molecule type" value="Genomic_DNA"/>
</dbReference>
<keyword evidence="2 4" id="KW-0808">Transferase</keyword>
<evidence type="ECO:0000313" key="5">
    <source>
        <dbReference type="Proteomes" id="UP001597295"/>
    </source>
</evidence>
<evidence type="ECO:0000256" key="2">
    <source>
        <dbReference type="ARBA" id="ARBA00022679"/>
    </source>
</evidence>
<dbReference type="Proteomes" id="UP001597295">
    <property type="component" value="Unassembled WGS sequence"/>
</dbReference>
<dbReference type="SUPFAM" id="SSF53756">
    <property type="entry name" value="UDP-Glycosyltransferase/glycogen phosphorylase"/>
    <property type="match status" value="1"/>
</dbReference>
<evidence type="ECO:0000313" key="4">
    <source>
        <dbReference type="EMBL" id="MFD2261532.1"/>
    </source>
</evidence>
<proteinExistence type="predicted"/>
<dbReference type="RefSeq" id="WP_379874439.1">
    <property type="nucleotide sequence ID" value="NZ_JBHUIP010000001.1"/>
</dbReference>
<dbReference type="Pfam" id="PF13692">
    <property type="entry name" value="Glyco_trans_1_4"/>
    <property type="match status" value="1"/>
</dbReference>
<dbReference type="Gene3D" id="3.40.50.2000">
    <property type="entry name" value="Glycogen Phosphorylase B"/>
    <property type="match status" value="2"/>
</dbReference>
<dbReference type="Pfam" id="PF13439">
    <property type="entry name" value="Glyco_transf_4"/>
    <property type="match status" value="1"/>
</dbReference>
<dbReference type="PANTHER" id="PTHR12526">
    <property type="entry name" value="GLYCOSYLTRANSFERASE"/>
    <property type="match status" value="1"/>
</dbReference>
<evidence type="ECO:0000256" key="1">
    <source>
        <dbReference type="ARBA" id="ARBA00022676"/>
    </source>
</evidence>
<feature type="domain" description="Glycosyltransferase subfamily 4-like N-terminal" evidence="3">
    <location>
        <begin position="16"/>
        <end position="156"/>
    </location>
</feature>
<comment type="caution">
    <text evidence="4">The sequence shown here is derived from an EMBL/GenBank/DDBJ whole genome shotgun (WGS) entry which is preliminary data.</text>
</comment>
<accession>A0ABW5DK86</accession>
<protein>
    <submittedName>
        <fullName evidence="4">Glycosyltransferase</fullName>
        <ecNumber evidence="4">2.4.-.-</ecNumber>
    </submittedName>
</protein>
<dbReference type="InterPro" id="IPR028098">
    <property type="entry name" value="Glyco_trans_4-like_N"/>
</dbReference>
<dbReference type="EC" id="2.4.-.-" evidence="4"/>
<dbReference type="GO" id="GO:0016757">
    <property type="term" value="F:glycosyltransferase activity"/>
    <property type="evidence" value="ECO:0007669"/>
    <property type="project" value="UniProtKB-KW"/>
</dbReference>
<dbReference type="PANTHER" id="PTHR12526:SF510">
    <property type="entry name" value="D-INOSITOL 3-PHOSPHATE GLYCOSYLTRANSFERASE"/>
    <property type="match status" value="1"/>
</dbReference>
<sequence>MRLLFCSNYPHLPDVIGGLQTATDELCAALLDRGVEPLVLCGRYEGSGTGPRHFDYKVVRAENPEATLPLIAATFEPTAIIVQNGFSLFPMVKAALATGRPTAIYMHNLEVSRLGGNLVAHPDLLYIANSPYTAARLEALADIQALVVPPAIQPQRYIVEATGDRVLFVNPTLVKGFEIVFKLARRHPEIPFTIVESWSLDPAWRSYQKSRCADLPNIEWLDPVEDMRGLFAKARLLLMPSLWEEAYGRTVIEAQLNGLPVIASNRGALPDTVGEGGMIVDAHAPLDDWSHALGLLYHDPMAWQMLSAQARDNARLAVMAGHLAIDRMLTRLASRQPPS</sequence>
<keyword evidence="1 4" id="KW-0328">Glycosyltransferase</keyword>
<evidence type="ECO:0000259" key="3">
    <source>
        <dbReference type="Pfam" id="PF13439"/>
    </source>
</evidence>
<gene>
    <name evidence="4" type="ORF">ACFSM5_01440</name>
</gene>